<feature type="compositionally biased region" description="Basic and acidic residues" evidence="1">
    <location>
        <begin position="172"/>
        <end position="182"/>
    </location>
</feature>
<feature type="region of interest" description="Disordered" evidence="1">
    <location>
        <begin position="66"/>
        <end position="104"/>
    </location>
</feature>
<evidence type="ECO:0000313" key="2">
    <source>
        <dbReference type="EMBL" id="CAB3240910.1"/>
    </source>
</evidence>
<evidence type="ECO:0000256" key="1">
    <source>
        <dbReference type="SAM" id="MobiDB-lite"/>
    </source>
</evidence>
<keyword evidence="3" id="KW-1185">Reference proteome</keyword>
<dbReference type="Proteomes" id="UP000494106">
    <property type="component" value="Unassembled WGS sequence"/>
</dbReference>
<dbReference type="EMBL" id="CADEBC010000507">
    <property type="protein sequence ID" value="CAB3240910.1"/>
    <property type="molecule type" value="Genomic_DNA"/>
</dbReference>
<dbReference type="AlphaFoldDB" id="A0A8S1A935"/>
<sequence length="224" mass="25747">MLALRKWPLFGLQLFIFFYTSESFVLLTANIDDVKKLATKFVSESLADKIATFIAQAAQNVMIPQSAETQRDVSEENKKYNIKQPMSNELRTEEQRPRKDDVKDHKKKFYFIQGDVVSRGQDDIMSVKKKKIHNKMKSQPVARTNSIEDNNVDGQLNKTINRVIELNLKPEANQKPDSGKEKKTNHHQRHEYKLLATSGSMILTRVISSKESNENHGSTKKKNN</sequence>
<protein>
    <submittedName>
        <fullName evidence="2">Uncharacterized protein</fullName>
    </submittedName>
</protein>
<proteinExistence type="predicted"/>
<feature type="compositionally biased region" description="Basic and acidic residues" evidence="1">
    <location>
        <begin position="69"/>
        <end position="79"/>
    </location>
</feature>
<comment type="caution">
    <text evidence="2">The sequence shown here is derived from an EMBL/GenBank/DDBJ whole genome shotgun (WGS) entry which is preliminary data.</text>
</comment>
<evidence type="ECO:0000313" key="3">
    <source>
        <dbReference type="Proteomes" id="UP000494106"/>
    </source>
</evidence>
<organism evidence="2 3">
    <name type="scientific">Arctia plantaginis</name>
    <name type="common">Wood tiger moth</name>
    <name type="synonym">Phalaena plantaginis</name>
    <dbReference type="NCBI Taxonomy" id="874455"/>
    <lineage>
        <taxon>Eukaryota</taxon>
        <taxon>Metazoa</taxon>
        <taxon>Ecdysozoa</taxon>
        <taxon>Arthropoda</taxon>
        <taxon>Hexapoda</taxon>
        <taxon>Insecta</taxon>
        <taxon>Pterygota</taxon>
        <taxon>Neoptera</taxon>
        <taxon>Endopterygota</taxon>
        <taxon>Lepidoptera</taxon>
        <taxon>Glossata</taxon>
        <taxon>Ditrysia</taxon>
        <taxon>Noctuoidea</taxon>
        <taxon>Erebidae</taxon>
        <taxon>Arctiinae</taxon>
        <taxon>Arctia</taxon>
    </lineage>
</organism>
<gene>
    <name evidence="2" type="ORF">APLA_LOCUS8399</name>
</gene>
<feature type="compositionally biased region" description="Basic and acidic residues" evidence="1">
    <location>
        <begin position="90"/>
        <end position="104"/>
    </location>
</feature>
<accession>A0A8S1A935</accession>
<reference evidence="2 3" key="1">
    <citation type="submission" date="2020-04" db="EMBL/GenBank/DDBJ databases">
        <authorList>
            <person name="Wallbank WR R."/>
            <person name="Pardo Diaz C."/>
            <person name="Kozak K."/>
            <person name="Martin S."/>
            <person name="Jiggins C."/>
            <person name="Moest M."/>
            <person name="Warren A I."/>
            <person name="Byers J.R.P. K."/>
            <person name="Montejo-Kovacevich G."/>
            <person name="Yen C E."/>
        </authorList>
    </citation>
    <scope>NUCLEOTIDE SEQUENCE [LARGE SCALE GENOMIC DNA]</scope>
</reference>
<dbReference type="OrthoDB" id="7478288at2759"/>
<feature type="region of interest" description="Disordered" evidence="1">
    <location>
        <begin position="168"/>
        <end position="189"/>
    </location>
</feature>
<name>A0A8S1A935_ARCPL</name>